<feature type="compositionally biased region" description="Basic and acidic residues" evidence="1">
    <location>
        <begin position="1"/>
        <end position="21"/>
    </location>
</feature>
<comment type="caution">
    <text evidence="2">The sequence shown here is derived from an EMBL/GenBank/DDBJ whole genome shotgun (WGS) entry which is preliminary data.</text>
</comment>
<proteinExistence type="predicted"/>
<accession>A0A8J5WXJ0</accession>
<feature type="region of interest" description="Disordered" evidence="1">
    <location>
        <begin position="1"/>
        <end position="40"/>
    </location>
</feature>
<protein>
    <submittedName>
        <fullName evidence="2">Uncharacterized protein</fullName>
    </submittedName>
</protein>
<dbReference type="EMBL" id="JAAALK010000079">
    <property type="protein sequence ID" value="KAG8096784.1"/>
    <property type="molecule type" value="Genomic_DNA"/>
</dbReference>
<organism evidence="2 3">
    <name type="scientific">Zizania palustris</name>
    <name type="common">Northern wild rice</name>
    <dbReference type="NCBI Taxonomy" id="103762"/>
    <lineage>
        <taxon>Eukaryota</taxon>
        <taxon>Viridiplantae</taxon>
        <taxon>Streptophyta</taxon>
        <taxon>Embryophyta</taxon>
        <taxon>Tracheophyta</taxon>
        <taxon>Spermatophyta</taxon>
        <taxon>Magnoliopsida</taxon>
        <taxon>Liliopsida</taxon>
        <taxon>Poales</taxon>
        <taxon>Poaceae</taxon>
        <taxon>BOP clade</taxon>
        <taxon>Oryzoideae</taxon>
        <taxon>Oryzeae</taxon>
        <taxon>Zizaniinae</taxon>
        <taxon>Zizania</taxon>
    </lineage>
</organism>
<evidence type="ECO:0000313" key="3">
    <source>
        <dbReference type="Proteomes" id="UP000729402"/>
    </source>
</evidence>
<name>A0A8J5WXJ0_ZIZPA</name>
<reference evidence="2" key="2">
    <citation type="submission" date="2021-02" db="EMBL/GenBank/DDBJ databases">
        <authorList>
            <person name="Kimball J.A."/>
            <person name="Haas M.W."/>
            <person name="Macchietto M."/>
            <person name="Kono T."/>
            <person name="Duquette J."/>
            <person name="Shao M."/>
        </authorList>
    </citation>
    <scope>NUCLEOTIDE SEQUENCE</scope>
    <source>
        <tissue evidence="2">Fresh leaf tissue</tissue>
    </source>
</reference>
<keyword evidence="3" id="KW-1185">Reference proteome</keyword>
<dbReference type="Proteomes" id="UP000729402">
    <property type="component" value="Unassembled WGS sequence"/>
</dbReference>
<dbReference type="AlphaFoldDB" id="A0A8J5WXJ0"/>
<feature type="compositionally biased region" description="Basic and acidic residues" evidence="1">
    <location>
        <begin position="30"/>
        <end position="40"/>
    </location>
</feature>
<evidence type="ECO:0000313" key="2">
    <source>
        <dbReference type="EMBL" id="KAG8096784.1"/>
    </source>
</evidence>
<sequence length="81" mass="9037">MGPRRWSESDTGRPNAGERRRSPGILFPDSGDRRRPAARTEKQIQYQLVDNMAEDKGKLVVKEVAKLGGKKVKSKKCVSIA</sequence>
<evidence type="ECO:0000256" key="1">
    <source>
        <dbReference type="SAM" id="MobiDB-lite"/>
    </source>
</evidence>
<reference evidence="2" key="1">
    <citation type="journal article" date="2021" name="bioRxiv">
        <title>Whole Genome Assembly and Annotation of Northern Wild Rice, Zizania palustris L., Supports a Whole Genome Duplication in the Zizania Genus.</title>
        <authorList>
            <person name="Haas M."/>
            <person name="Kono T."/>
            <person name="Macchietto M."/>
            <person name="Millas R."/>
            <person name="McGilp L."/>
            <person name="Shao M."/>
            <person name="Duquette J."/>
            <person name="Hirsch C.N."/>
            <person name="Kimball J."/>
        </authorList>
    </citation>
    <scope>NUCLEOTIDE SEQUENCE</scope>
    <source>
        <tissue evidence="2">Fresh leaf tissue</tissue>
    </source>
</reference>
<gene>
    <name evidence="2" type="ORF">GUJ93_ZPchr0013g34448</name>
</gene>